<gene>
    <name evidence="2" type="ORF">OXX778_LOCUS14471</name>
</gene>
<dbReference type="EMBL" id="CAJNOC010002986">
    <property type="protein sequence ID" value="CAF0961482.1"/>
    <property type="molecule type" value="Genomic_DNA"/>
</dbReference>
<name>A0A814E0H8_9BILA</name>
<evidence type="ECO:0000313" key="2">
    <source>
        <dbReference type="EMBL" id="CAF0961482.1"/>
    </source>
</evidence>
<organism evidence="2 3">
    <name type="scientific">Brachionus calyciflorus</name>
    <dbReference type="NCBI Taxonomy" id="104777"/>
    <lineage>
        <taxon>Eukaryota</taxon>
        <taxon>Metazoa</taxon>
        <taxon>Spiralia</taxon>
        <taxon>Gnathifera</taxon>
        <taxon>Rotifera</taxon>
        <taxon>Eurotatoria</taxon>
        <taxon>Monogononta</taxon>
        <taxon>Pseudotrocha</taxon>
        <taxon>Ploima</taxon>
        <taxon>Brachionidae</taxon>
        <taxon>Brachionus</taxon>
    </lineage>
</organism>
<dbReference type="AlphaFoldDB" id="A0A814E0H8"/>
<keyword evidence="3" id="KW-1185">Reference proteome</keyword>
<evidence type="ECO:0000256" key="1">
    <source>
        <dbReference type="SAM" id="MobiDB-lite"/>
    </source>
</evidence>
<reference evidence="2" key="1">
    <citation type="submission" date="2021-02" db="EMBL/GenBank/DDBJ databases">
        <authorList>
            <person name="Nowell W R."/>
        </authorList>
    </citation>
    <scope>NUCLEOTIDE SEQUENCE</scope>
    <source>
        <strain evidence="2">Ploen Becks lab</strain>
    </source>
</reference>
<evidence type="ECO:0000313" key="3">
    <source>
        <dbReference type="Proteomes" id="UP000663879"/>
    </source>
</evidence>
<dbReference type="Proteomes" id="UP000663879">
    <property type="component" value="Unassembled WGS sequence"/>
</dbReference>
<accession>A0A814E0H8</accession>
<proteinExistence type="predicted"/>
<sequence length="120" mass="13585">MSLSSDTDGKNLKKYQTFSNVIEDTSQTNDTHQLNRSNSLARDASPESTNHALLANNHNLSYGNNLVNLNCDNKNTNSLDSQNNCFKLHRSNEMENLADEQTHLKRTFELENLNEAVNDE</sequence>
<feature type="compositionally biased region" description="Polar residues" evidence="1">
    <location>
        <begin position="23"/>
        <end position="40"/>
    </location>
</feature>
<feature type="region of interest" description="Disordered" evidence="1">
    <location>
        <begin position="23"/>
        <end position="47"/>
    </location>
</feature>
<comment type="caution">
    <text evidence="2">The sequence shown here is derived from an EMBL/GenBank/DDBJ whole genome shotgun (WGS) entry which is preliminary data.</text>
</comment>
<protein>
    <submittedName>
        <fullName evidence="2">Uncharacterized protein</fullName>
    </submittedName>
</protein>